<dbReference type="InterPro" id="IPR018136">
    <property type="entry name" value="Aconitase_4Fe-4S_BS"/>
</dbReference>
<protein>
    <recommendedName>
        <fullName evidence="6">3-isopropylmalate dehydratase large subunit</fullName>
        <ecNumber evidence="6">4.2.1.33</ecNumber>
    </recommendedName>
    <alternativeName>
        <fullName evidence="6">Alpha-IPM isomerase</fullName>
        <shortName evidence="6">IPMI</shortName>
    </alternativeName>
    <alternativeName>
        <fullName evidence="6">Isopropylmalate isomerase</fullName>
    </alternativeName>
</protein>
<dbReference type="InterPro" id="IPR033941">
    <property type="entry name" value="IPMI_cat"/>
</dbReference>
<evidence type="ECO:0000256" key="1">
    <source>
        <dbReference type="ARBA" id="ARBA00022485"/>
    </source>
</evidence>
<comment type="catalytic activity">
    <reaction evidence="6">
        <text>(2R,3S)-3-isopropylmalate = (2S)-2-isopropylmalate</text>
        <dbReference type="Rhea" id="RHEA:32287"/>
        <dbReference type="ChEBI" id="CHEBI:1178"/>
        <dbReference type="ChEBI" id="CHEBI:35121"/>
        <dbReference type="EC" id="4.2.1.33"/>
    </reaction>
</comment>
<comment type="caution">
    <text evidence="8">The sequence shown here is derived from an EMBL/GenBank/DDBJ whole genome shotgun (WGS) entry which is preliminary data.</text>
</comment>
<dbReference type="CDD" id="cd01583">
    <property type="entry name" value="IPMI"/>
    <property type="match status" value="1"/>
</dbReference>
<dbReference type="UniPathway" id="UPA00048">
    <property type="reaction ID" value="UER00071"/>
</dbReference>
<gene>
    <name evidence="6" type="primary">leuC</name>
    <name evidence="8" type="ORF">DEQ80_06860</name>
</gene>
<evidence type="ECO:0000256" key="6">
    <source>
        <dbReference type="HAMAP-Rule" id="MF_01027"/>
    </source>
</evidence>
<dbReference type="InterPro" id="IPR006251">
    <property type="entry name" value="Homoacnase/IPMdehydase_lsu"/>
</dbReference>
<dbReference type="Proteomes" id="UP000264141">
    <property type="component" value="Unassembled WGS sequence"/>
</dbReference>
<keyword evidence="3 6" id="KW-0408">Iron</keyword>
<keyword evidence="5 6" id="KW-0456">Lyase</keyword>
<keyword evidence="2 6" id="KW-0479">Metal-binding</keyword>
<dbReference type="InterPro" id="IPR050067">
    <property type="entry name" value="IPM_dehydratase_rel_enz"/>
</dbReference>
<dbReference type="NCBIfam" id="NF001614">
    <property type="entry name" value="PRK00402.1"/>
    <property type="match status" value="1"/>
</dbReference>
<comment type="subunit">
    <text evidence="6">Heterodimer of LeuC and LeuD.</text>
</comment>
<feature type="binding site" evidence="6">
    <location>
        <position position="355"/>
    </location>
    <ligand>
        <name>[4Fe-4S] cluster</name>
        <dbReference type="ChEBI" id="CHEBI:49883"/>
    </ligand>
</feature>
<comment type="similarity">
    <text evidence="6">Belongs to the aconitase/IPM isomerase family. LeuC type 2 subfamily.</text>
</comment>
<dbReference type="EMBL" id="DPBP01000028">
    <property type="protein sequence ID" value="HCE17562.1"/>
    <property type="molecule type" value="Genomic_DNA"/>
</dbReference>
<keyword evidence="6" id="KW-0432">Leucine biosynthesis</keyword>
<dbReference type="Gene3D" id="3.30.499.10">
    <property type="entry name" value="Aconitase, domain 3"/>
    <property type="match status" value="2"/>
</dbReference>
<dbReference type="HAMAP" id="MF_01027">
    <property type="entry name" value="LeuC_type2"/>
    <property type="match status" value="1"/>
</dbReference>
<dbReference type="NCBIfam" id="TIGR02086">
    <property type="entry name" value="IPMI_arch"/>
    <property type="match status" value="1"/>
</dbReference>
<dbReference type="Pfam" id="PF00330">
    <property type="entry name" value="Aconitase"/>
    <property type="match status" value="1"/>
</dbReference>
<evidence type="ECO:0000313" key="9">
    <source>
        <dbReference type="Proteomes" id="UP000264141"/>
    </source>
</evidence>
<evidence type="ECO:0000256" key="4">
    <source>
        <dbReference type="ARBA" id="ARBA00023014"/>
    </source>
</evidence>
<dbReference type="EC" id="4.2.1.33" evidence="6"/>
<evidence type="ECO:0000256" key="3">
    <source>
        <dbReference type="ARBA" id="ARBA00023004"/>
    </source>
</evidence>
<evidence type="ECO:0000259" key="7">
    <source>
        <dbReference type="Pfam" id="PF00330"/>
    </source>
</evidence>
<dbReference type="InterPro" id="IPR011826">
    <property type="entry name" value="HAcnase/IPMdehydase_lsu_prok"/>
</dbReference>
<dbReference type="PROSITE" id="PS00450">
    <property type="entry name" value="ACONITASE_1"/>
    <property type="match status" value="1"/>
</dbReference>
<keyword evidence="4 6" id="KW-0411">Iron-sulfur</keyword>
<dbReference type="GO" id="GO:0046872">
    <property type="term" value="F:metal ion binding"/>
    <property type="evidence" value="ECO:0007669"/>
    <property type="project" value="UniProtKB-KW"/>
</dbReference>
<evidence type="ECO:0000256" key="2">
    <source>
        <dbReference type="ARBA" id="ARBA00022723"/>
    </source>
</evidence>
<dbReference type="PANTHER" id="PTHR43822:SF2">
    <property type="entry name" value="HOMOACONITASE, MITOCHONDRIAL"/>
    <property type="match status" value="1"/>
</dbReference>
<feature type="binding site" evidence="6">
    <location>
        <position position="358"/>
    </location>
    <ligand>
        <name>[4Fe-4S] cluster</name>
        <dbReference type="ChEBI" id="CHEBI:49883"/>
    </ligand>
</feature>
<dbReference type="GO" id="GO:0003861">
    <property type="term" value="F:3-isopropylmalate dehydratase activity"/>
    <property type="evidence" value="ECO:0007669"/>
    <property type="project" value="UniProtKB-UniRule"/>
</dbReference>
<dbReference type="SUPFAM" id="SSF53732">
    <property type="entry name" value="Aconitase iron-sulfur domain"/>
    <property type="match status" value="1"/>
</dbReference>
<dbReference type="InterPro" id="IPR001030">
    <property type="entry name" value="Acoase/IPM_deHydtase_lsu_aba"/>
</dbReference>
<comment type="cofactor">
    <cofactor evidence="6">
        <name>[4Fe-4S] cluster</name>
        <dbReference type="ChEBI" id="CHEBI:49883"/>
    </cofactor>
    <text evidence="6">Binds 1 [4Fe-4S] cluster per subunit.</text>
</comment>
<dbReference type="NCBIfam" id="TIGR01343">
    <property type="entry name" value="hacA_fam"/>
    <property type="match status" value="1"/>
</dbReference>
<proteinExistence type="inferred from homology"/>
<dbReference type="PRINTS" id="PR00415">
    <property type="entry name" value="ACONITASE"/>
</dbReference>
<name>A0A3D1JGB4_9CHLR</name>
<dbReference type="GO" id="GO:0051539">
    <property type="term" value="F:4 iron, 4 sulfur cluster binding"/>
    <property type="evidence" value="ECO:0007669"/>
    <property type="project" value="UniProtKB-KW"/>
</dbReference>
<feature type="domain" description="Aconitase/3-isopropylmalate dehydratase large subunit alpha/beta/alpha" evidence="7">
    <location>
        <begin position="16"/>
        <end position="281"/>
    </location>
</feature>
<evidence type="ECO:0000256" key="5">
    <source>
        <dbReference type="ARBA" id="ARBA00023239"/>
    </source>
</evidence>
<organism evidence="8 9">
    <name type="scientific">Anaerolinea thermolimosa</name>
    <dbReference type="NCBI Taxonomy" id="229919"/>
    <lineage>
        <taxon>Bacteria</taxon>
        <taxon>Bacillati</taxon>
        <taxon>Chloroflexota</taxon>
        <taxon>Anaerolineae</taxon>
        <taxon>Anaerolineales</taxon>
        <taxon>Anaerolineaceae</taxon>
        <taxon>Anaerolinea</taxon>
    </lineage>
</organism>
<sequence length="416" mass="45022">MGTLVEEILSRRAGRTVQAGEIVLLDVDYMMSHDNTTPLAIKAFREIGKPIKDPGKIVIHFDHAYPAPNLLAAENQQKIVRFIQAEGITHFYKRGVCHQVMIEEGFVRPGGVVIGADSHTVTYGALGCFSTGLGSSEIGAAWVTGKTWFKVPETIFVRLEGEARPGVFSKDVMLHLAGMLGMDGATYKSLEFGGSYIAHLPMHERIVFSNMSVELGAKCGLIAPDEVTEAYLMQETKASPPLESLEPIHPRYERVIELDVSSLEPLVACHPDVDQVRPLREVEGLPIDQVYIGTCTNARYEDLAMAASILKGRQVHPFTRVLVTPASQTVYEKALANGLIEVFLQAGCTVNAPGCGACIGRHGGILAPGERAFTTMNRNFIGRMGSPEAEIYLGSPAAAAATAIEGKIADPRKYMG</sequence>
<keyword evidence="6" id="KW-0028">Amino-acid biosynthesis</keyword>
<keyword evidence="1 6" id="KW-0004">4Fe-4S</keyword>
<dbReference type="GO" id="GO:0009098">
    <property type="term" value="P:L-leucine biosynthetic process"/>
    <property type="evidence" value="ECO:0007669"/>
    <property type="project" value="UniProtKB-UniRule"/>
</dbReference>
<dbReference type="InterPro" id="IPR036008">
    <property type="entry name" value="Aconitase_4Fe-4S_dom"/>
</dbReference>
<dbReference type="InterPro" id="IPR015931">
    <property type="entry name" value="Acnase/IPM_dHydase_lsu_aba_1/3"/>
</dbReference>
<dbReference type="PANTHER" id="PTHR43822">
    <property type="entry name" value="HOMOACONITASE, MITOCHONDRIAL-RELATED"/>
    <property type="match status" value="1"/>
</dbReference>
<dbReference type="PROSITE" id="PS01244">
    <property type="entry name" value="ACONITASE_2"/>
    <property type="match status" value="1"/>
</dbReference>
<accession>A0A3D1JGB4</accession>
<dbReference type="AlphaFoldDB" id="A0A3D1JGB4"/>
<comment type="function">
    <text evidence="6">Catalyzes the isomerization between 2-isopropylmalate and 3-isopropylmalate, via the formation of 2-isopropylmaleate.</text>
</comment>
<dbReference type="STRING" id="229919.GCA_001050195_01758"/>
<reference evidence="8 9" key="1">
    <citation type="journal article" date="2018" name="Nat. Biotechnol.">
        <title>A standardized bacterial taxonomy based on genome phylogeny substantially revises the tree of life.</title>
        <authorList>
            <person name="Parks D.H."/>
            <person name="Chuvochina M."/>
            <person name="Waite D.W."/>
            <person name="Rinke C."/>
            <person name="Skarshewski A."/>
            <person name="Chaumeil P.A."/>
            <person name="Hugenholtz P."/>
        </authorList>
    </citation>
    <scope>NUCLEOTIDE SEQUENCE [LARGE SCALE GENOMIC DNA]</scope>
    <source>
        <strain evidence="8">UBA8781</strain>
    </source>
</reference>
<evidence type="ECO:0000313" key="8">
    <source>
        <dbReference type="EMBL" id="HCE17562.1"/>
    </source>
</evidence>
<feature type="binding site" evidence="6">
    <location>
        <position position="295"/>
    </location>
    <ligand>
        <name>[4Fe-4S] cluster</name>
        <dbReference type="ChEBI" id="CHEBI:49883"/>
    </ligand>
</feature>
<comment type="pathway">
    <text evidence="6">Amino-acid biosynthesis; L-leucine biosynthesis; L-leucine from 3-methyl-2-oxobutanoate: step 2/4.</text>
</comment>
<keyword evidence="6" id="KW-0100">Branched-chain amino acid biosynthesis</keyword>